<organism evidence="2 3">
    <name type="scientific">Roseovarius lutimaris</name>
    <dbReference type="NCBI Taxonomy" id="1005928"/>
    <lineage>
        <taxon>Bacteria</taxon>
        <taxon>Pseudomonadati</taxon>
        <taxon>Pseudomonadota</taxon>
        <taxon>Alphaproteobacteria</taxon>
        <taxon>Rhodobacterales</taxon>
        <taxon>Roseobacteraceae</taxon>
        <taxon>Roseovarius</taxon>
    </lineage>
</organism>
<evidence type="ECO:0000313" key="2">
    <source>
        <dbReference type="EMBL" id="SFN50141.1"/>
    </source>
</evidence>
<keyword evidence="3" id="KW-1185">Reference proteome</keyword>
<name>A0A1I4ZIQ8_9RHOB</name>
<dbReference type="Pfam" id="PF07796">
    <property type="entry name" value="DUF1638"/>
    <property type="match status" value="1"/>
</dbReference>
<protein>
    <recommendedName>
        <fullName evidence="1">DUF1638 domain-containing protein</fullName>
    </recommendedName>
</protein>
<sequence>MIACGALAREIIDLIEMNKWQHLDVTCLPARLHHDPQLIPEAVRKKIRAAQGDYEKIYVLYGDCGTGGLLDKVLEEEGGIERIAGPHCFSFFMGNDAFAERSDDEITTFYLTDYFCRHFDKFVWQALALDRRPDMAEFVFGNYTKLLFMPQVKDEALEFKAQEIADRLGLQYEYKFCGYGDLLTAMAAP</sequence>
<accession>A0A1I4ZIQ8</accession>
<dbReference type="Proteomes" id="UP000198599">
    <property type="component" value="Unassembled WGS sequence"/>
</dbReference>
<reference evidence="3" key="1">
    <citation type="submission" date="2016-10" db="EMBL/GenBank/DDBJ databases">
        <authorList>
            <person name="Varghese N."/>
            <person name="Submissions S."/>
        </authorList>
    </citation>
    <scope>NUCLEOTIDE SEQUENCE [LARGE SCALE GENOMIC DNA]</scope>
    <source>
        <strain evidence="3">DSM 28463</strain>
    </source>
</reference>
<feature type="domain" description="DUF1638" evidence="1">
    <location>
        <begin position="27"/>
        <end position="182"/>
    </location>
</feature>
<gene>
    <name evidence="2" type="ORF">SAMN04487859_103254</name>
</gene>
<proteinExistence type="predicted"/>
<dbReference type="EMBL" id="FOVP01000003">
    <property type="protein sequence ID" value="SFN50141.1"/>
    <property type="molecule type" value="Genomic_DNA"/>
</dbReference>
<evidence type="ECO:0000313" key="3">
    <source>
        <dbReference type="Proteomes" id="UP000198599"/>
    </source>
</evidence>
<dbReference type="STRING" id="1005928.SAMN04487859_103254"/>
<evidence type="ECO:0000259" key="1">
    <source>
        <dbReference type="Pfam" id="PF07796"/>
    </source>
</evidence>
<dbReference type="InterPro" id="IPR012437">
    <property type="entry name" value="DUF1638"/>
</dbReference>
<dbReference type="AlphaFoldDB" id="A0A1I4ZIQ8"/>